<dbReference type="EMBL" id="JARJCM010000202">
    <property type="protein sequence ID" value="KAJ7022802.1"/>
    <property type="molecule type" value="Genomic_DNA"/>
</dbReference>
<sequence>MLTLLPSGVASSDPPVTLSPRLRSDSALRYLGTPSDWAADILQKLNYHGPLALSWDDTALKEAISVHTESKDVCVILGASEGVICITKEDNLENLFEQAQLQKADKLRVWLLSIPLPKIPLILVATVARGSSTKAKNLVDMHHQLTERLHEHNIHPVSLAADGAEVERAAQRMITAAAPAFSIYAIPNKKKGCSVVLQIPLYYDKHPIVIIQDSKHGLKTARNQIMTGARMLIVGCFIMCYSMLRQLADHILGPLFWHDISNAKKQDDRATARLFSAVTLKFNHENSPEQLGLSVYLFVLGELIDAWQNRNHCNHIKMVLRAQFFLMAWRSHTVAHPDHNLNTHFISRELFDIFLTLCDGLLSLIIVYCK</sequence>
<evidence type="ECO:0000313" key="1">
    <source>
        <dbReference type="EMBL" id="KAJ7022802.1"/>
    </source>
</evidence>
<accession>A0AAD6S8X6</accession>
<dbReference type="AlphaFoldDB" id="A0AAD6S8X6"/>
<name>A0AAD6S8X6_9AGAR</name>
<comment type="caution">
    <text evidence="1">The sequence shown here is derived from an EMBL/GenBank/DDBJ whole genome shotgun (WGS) entry which is preliminary data.</text>
</comment>
<proteinExistence type="predicted"/>
<organism evidence="1 2">
    <name type="scientific">Mycena alexandri</name>
    <dbReference type="NCBI Taxonomy" id="1745969"/>
    <lineage>
        <taxon>Eukaryota</taxon>
        <taxon>Fungi</taxon>
        <taxon>Dikarya</taxon>
        <taxon>Basidiomycota</taxon>
        <taxon>Agaricomycotina</taxon>
        <taxon>Agaricomycetes</taxon>
        <taxon>Agaricomycetidae</taxon>
        <taxon>Agaricales</taxon>
        <taxon>Marasmiineae</taxon>
        <taxon>Mycenaceae</taxon>
        <taxon>Mycena</taxon>
    </lineage>
</organism>
<keyword evidence="2" id="KW-1185">Reference proteome</keyword>
<reference evidence="1" key="1">
    <citation type="submission" date="2023-03" db="EMBL/GenBank/DDBJ databases">
        <title>Massive genome expansion in bonnet fungi (Mycena s.s.) driven by repeated elements and novel gene families across ecological guilds.</title>
        <authorList>
            <consortium name="Lawrence Berkeley National Laboratory"/>
            <person name="Harder C.B."/>
            <person name="Miyauchi S."/>
            <person name="Viragh M."/>
            <person name="Kuo A."/>
            <person name="Thoen E."/>
            <person name="Andreopoulos B."/>
            <person name="Lu D."/>
            <person name="Skrede I."/>
            <person name="Drula E."/>
            <person name="Henrissat B."/>
            <person name="Morin E."/>
            <person name="Kohler A."/>
            <person name="Barry K."/>
            <person name="LaButti K."/>
            <person name="Morin E."/>
            <person name="Salamov A."/>
            <person name="Lipzen A."/>
            <person name="Mereny Z."/>
            <person name="Hegedus B."/>
            <person name="Baldrian P."/>
            <person name="Stursova M."/>
            <person name="Weitz H."/>
            <person name="Taylor A."/>
            <person name="Grigoriev I.V."/>
            <person name="Nagy L.G."/>
            <person name="Martin F."/>
            <person name="Kauserud H."/>
        </authorList>
    </citation>
    <scope>NUCLEOTIDE SEQUENCE</scope>
    <source>
        <strain evidence="1">CBHHK200</strain>
    </source>
</reference>
<dbReference type="Proteomes" id="UP001218188">
    <property type="component" value="Unassembled WGS sequence"/>
</dbReference>
<gene>
    <name evidence="1" type="ORF">C8F04DRAFT_1272209</name>
</gene>
<protein>
    <submittedName>
        <fullName evidence="1">Uncharacterized protein</fullName>
    </submittedName>
</protein>
<evidence type="ECO:0000313" key="2">
    <source>
        <dbReference type="Proteomes" id="UP001218188"/>
    </source>
</evidence>